<gene>
    <name evidence="1" type="ORF">SINV_01932</name>
</gene>
<accession>E9IJ62</accession>
<proteinExistence type="predicted"/>
<name>E9IJ62_SOLIN</name>
<dbReference type="HOGENOM" id="CLU_1662982_0_0_1"/>
<dbReference type="AlphaFoldDB" id="E9IJ62"/>
<feature type="non-terminal residue" evidence="1">
    <location>
        <position position="159"/>
    </location>
</feature>
<sequence length="159" mass="18800">MLLLEFYAMRIYVRSTEKLLKHYVKSFKILYGKHNISHNIHNLIHLCDGVRIHGLLDSFSVFKYKNFLQEIKKLIRKADKLLQQLHRRFMEKKTITCSAVSFEKDSKIKVMKKHFNGLIINNCTSPQYKCITISNYTLKVNDDINDCCLMKDENIIKIS</sequence>
<dbReference type="PANTHER" id="PTHR33053">
    <property type="entry name" value="PROTEIN, PUTATIVE-RELATED"/>
    <property type="match status" value="1"/>
</dbReference>
<dbReference type="OMA" id="CITISNY"/>
<protein>
    <submittedName>
        <fullName evidence="1">Uncharacterized protein</fullName>
    </submittedName>
</protein>
<organism>
    <name type="scientific">Solenopsis invicta</name>
    <name type="common">Red imported fire ant</name>
    <name type="synonym">Solenopsis wagneri</name>
    <dbReference type="NCBI Taxonomy" id="13686"/>
    <lineage>
        <taxon>Eukaryota</taxon>
        <taxon>Metazoa</taxon>
        <taxon>Ecdysozoa</taxon>
        <taxon>Arthropoda</taxon>
        <taxon>Hexapoda</taxon>
        <taxon>Insecta</taxon>
        <taxon>Pterygota</taxon>
        <taxon>Neoptera</taxon>
        <taxon>Endopterygota</taxon>
        <taxon>Hymenoptera</taxon>
        <taxon>Apocrita</taxon>
        <taxon>Aculeata</taxon>
        <taxon>Formicoidea</taxon>
        <taxon>Formicidae</taxon>
        <taxon>Myrmicinae</taxon>
        <taxon>Solenopsis</taxon>
    </lineage>
</organism>
<reference evidence="1" key="1">
    <citation type="journal article" date="2011" name="Proc. Natl. Acad. Sci. U.S.A.">
        <title>The genome of the fire ant Solenopsis invicta.</title>
        <authorList>
            <person name="Wurm Y."/>
            <person name="Wang J."/>
            <person name="Riba-Grognuz O."/>
            <person name="Corona M."/>
            <person name="Nygaard S."/>
            <person name="Hunt B.G."/>
            <person name="Ingram K.K."/>
            <person name="Falquet L."/>
            <person name="Nipitwattanaphon M."/>
            <person name="Gotzek D."/>
            <person name="Dijkstra M.B."/>
            <person name="Oettler J."/>
            <person name="Comtesse F."/>
            <person name="Shih C.J."/>
            <person name="Wu W.J."/>
            <person name="Yang C.C."/>
            <person name="Thomas J."/>
            <person name="Beaudoing E."/>
            <person name="Pradervand S."/>
            <person name="Flegel V."/>
            <person name="Cook E.D."/>
            <person name="Fabbretti R."/>
            <person name="Stockinger H."/>
            <person name="Long L."/>
            <person name="Farmerie W.G."/>
            <person name="Oakey J."/>
            <person name="Boomsma J.J."/>
            <person name="Pamilo P."/>
            <person name="Yi S.V."/>
            <person name="Heinze J."/>
            <person name="Goodisman M.A."/>
            <person name="Farinelli L."/>
            <person name="Harshman K."/>
            <person name="Hulo N."/>
            <person name="Cerutti L."/>
            <person name="Xenarios I."/>
            <person name="Shoemaker D."/>
            <person name="Keller L."/>
        </authorList>
    </citation>
    <scope>NUCLEOTIDE SEQUENCE [LARGE SCALE GENOMIC DNA]</scope>
</reference>
<evidence type="ECO:0000313" key="1">
    <source>
        <dbReference type="EMBL" id="EFZ19391.1"/>
    </source>
</evidence>
<dbReference type="EMBL" id="GL763695">
    <property type="protein sequence ID" value="EFZ19391.1"/>
    <property type="molecule type" value="Genomic_DNA"/>
</dbReference>